<keyword evidence="1" id="KW-1133">Transmembrane helix</keyword>
<feature type="transmembrane region" description="Helical" evidence="1">
    <location>
        <begin position="54"/>
        <end position="74"/>
    </location>
</feature>
<proteinExistence type="predicted"/>
<comment type="caution">
    <text evidence="2">The sequence shown here is derived from an EMBL/GenBank/DDBJ whole genome shotgun (WGS) entry which is preliminary data.</text>
</comment>
<feature type="transmembrane region" description="Helical" evidence="1">
    <location>
        <begin position="6"/>
        <end position="24"/>
    </location>
</feature>
<keyword evidence="1" id="KW-0812">Transmembrane</keyword>
<name>A0ABW0YHA4_9BACI</name>
<sequence>MEYFLGGVFVVWGAFVLYSAIFKLKKYREEHLGASHDPLIDVVLTPIFKVFPPIVAKIFVIVFGVGLIGLGIYII</sequence>
<protein>
    <submittedName>
        <fullName evidence="2">Uncharacterized protein</fullName>
    </submittedName>
</protein>
<dbReference type="RefSeq" id="WP_385938578.1">
    <property type="nucleotide sequence ID" value="NZ_JBHSOZ010000003.1"/>
</dbReference>
<keyword evidence="1" id="KW-0472">Membrane</keyword>
<keyword evidence="3" id="KW-1185">Reference proteome</keyword>
<accession>A0ABW0YHA4</accession>
<dbReference type="EMBL" id="JBHSOZ010000003">
    <property type="protein sequence ID" value="MFC5711805.1"/>
    <property type="molecule type" value="Genomic_DNA"/>
</dbReference>
<evidence type="ECO:0000313" key="2">
    <source>
        <dbReference type="EMBL" id="MFC5711805.1"/>
    </source>
</evidence>
<gene>
    <name evidence="2" type="ORF">ACFPU1_03335</name>
</gene>
<dbReference type="Proteomes" id="UP001596142">
    <property type="component" value="Unassembled WGS sequence"/>
</dbReference>
<evidence type="ECO:0000313" key="3">
    <source>
        <dbReference type="Proteomes" id="UP001596142"/>
    </source>
</evidence>
<organism evidence="2 3">
    <name type="scientific">Thalassorhabdus alkalitolerans</name>
    <dbReference type="NCBI Taxonomy" id="2282697"/>
    <lineage>
        <taxon>Bacteria</taxon>
        <taxon>Bacillati</taxon>
        <taxon>Bacillota</taxon>
        <taxon>Bacilli</taxon>
        <taxon>Bacillales</taxon>
        <taxon>Bacillaceae</taxon>
        <taxon>Thalassorhabdus</taxon>
    </lineage>
</organism>
<reference evidence="3" key="1">
    <citation type="journal article" date="2019" name="Int. J. Syst. Evol. Microbiol.">
        <title>The Global Catalogue of Microorganisms (GCM) 10K type strain sequencing project: providing services to taxonomists for standard genome sequencing and annotation.</title>
        <authorList>
            <consortium name="The Broad Institute Genomics Platform"/>
            <consortium name="The Broad Institute Genome Sequencing Center for Infectious Disease"/>
            <person name="Wu L."/>
            <person name="Ma J."/>
        </authorList>
    </citation>
    <scope>NUCLEOTIDE SEQUENCE [LARGE SCALE GENOMIC DNA]</scope>
    <source>
        <strain evidence="3">CECT 7184</strain>
    </source>
</reference>
<evidence type="ECO:0000256" key="1">
    <source>
        <dbReference type="SAM" id="Phobius"/>
    </source>
</evidence>